<organism evidence="2 3">
    <name type="scientific">Aerococcus urinaeequi</name>
    <dbReference type="NCBI Taxonomy" id="51665"/>
    <lineage>
        <taxon>Bacteria</taxon>
        <taxon>Bacillati</taxon>
        <taxon>Bacillota</taxon>
        <taxon>Bacilli</taxon>
        <taxon>Lactobacillales</taxon>
        <taxon>Aerococcaceae</taxon>
        <taxon>Aerococcus</taxon>
    </lineage>
</organism>
<dbReference type="Gene3D" id="3.40.630.10">
    <property type="entry name" value="Zn peptidases"/>
    <property type="match status" value="1"/>
</dbReference>
<dbReference type="AlphaFoldDB" id="A0AAE9XGI1"/>
<dbReference type="SUPFAM" id="SSF53187">
    <property type="entry name" value="Zn-dependent exopeptidases"/>
    <property type="match status" value="1"/>
</dbReference>
<evidence type="ECO:0000256" key="1">
    <source>
        <dbReference type="ARBA" id="ARBA00022833"/>
    </source>
</evidence>
<dbReference type="PANTHER" id="PTHR43808:SF8">
    <property type="entry name" value="PEPTIDASE M20 DIMERISATION DOMAIN-CONTAINING PROTEIN"/>
    <property type="match status" value="1"/>
</dbReference>
<name>A0AAE9XGI1_9LACT</name>
<dbReference type="InterPro" id="IPR050072">
    <property type="entry name" value="Peptidase_M20A"/>
</dbReference>
<reference evidence="2" key="1">
    <citation type="submission" date="2023-01" db="EMBL/GenBank/DDBJ databases">
        <title>Oxazolidinone resistance genes in florfenicol resistant enterococci from beef cattle and veal calves at slaughter.</title>
        <authorList>
            <person name="Biggel M."/>
        </authorList>
    </citation>
    <scope>NUCLEOTIDE SEQUENCE</scope>
    <source>
        <strain evidence="2">K79-1</strain>
    </source>
</reference>
<evidence type="ECO:0000313" key="3">
    <source>
        <dbReference type="Proteomes" id="UP001179483"/>
    </source>
</evidence>
<dbReference type="EMBL" id="CP116590">
    <property type="protein sequence ID" value="WCG36897.1"/>
    <property type="molecule type" value="Genomic_DNA"/>
</dbReference>
<keyword evidence="1" id="KW-0862">Zinc</keyword>
<dbReference type="PANTHER" id="PTHR43808">
    <property type="entry name" value="ACETYLORNITHINE DEACETYLASE"/>
    <property type="match status" value="1"/>
</dbReference>
<protein>
    <submittedName>
        <fullName evidence="2">M20/M25/M40 family metallo-hydrolase</fullName>
    </submittedName>
</protein>
<dbReference type="GO" id="GO:0016787">
    <property type="term" value="F:hydrolase activity"/>
    <property type="evidence" value="ECO:0007669"/>
    <property type="project" value="InterPro"/>
</dbReference>
<dbReference type="Proteomes" id="UP001179483">
    <property type="component" value="Chromosome"/>
</dbReference>
<proteinExistence type="predicted"/>
<dbReference type="RefSeq" id="WP_271735170.1">
    <property type="nucleotide sequence ID" value="NZ_CP116590.1"/>
</dbReference>
<accession>A0AAE9XGI1</accession>
<gene>
    <name evidence="2" type="ORF">PML80_05055</name>
</gene>
<evidence type="ECO:0000313" key="2">
    <source>
        <dbReference type="EMBL" id="WCG36897.1"/>
    </source>
</evidence>
<sequence>MADYLADLFAKYDIETQQVEYDEGRSNLIADMGKTKVKKSVVSGHLDIVEAGDEYEWKFRPFSGEITGDKRYDRGTSDMKSGLFALVIIMCELKEEGADLNSSARIFDAVGKEIGRIGSKRMVKQGYIDGIDG</sequence>
<dbReference type="InterPro" id="IPR002933">
    <property type="entry name" value="Peptidase_M20"/>
</dbReference>
<dbReference type="Pfam" id="PF01546">
    <property type="entry name" value="Peptidase_M20"/>
    <property type="match status" value="1"/>
</dbReference>